<dbReference type="InterPro" id="IPR023803">
    <property type="entry name" value="Ribosomal_bS16_dom_sf"/>
</dbReference>
<name>A0A832QD52_9BACT</name>
<organism evidence="4 5">
    <name type="scientific">Candidatus Dojkabacteria bacterium</name>
    <dbReference type="NCBI Taxonomy" id="2099670"/>
    <lineage>
        <taxon>Bacteria</taxon>
        <taxon>Candidatus Dojkabacteria</taxon>
    </lineage>
</organism>
<keyword evidence="2 3" id="KW-0687">Ribonucleoprotein</keyword>
<comment type="caution">
    <text evidence="4">The sequence shown here is derived from an EMBL/GenBank/DDBJ whole genome shotgun (WGS) entry which is preliminary data.</text>
</comment>
<dbReference type="HAMAP" id="MF_00385">
    <property type="entry name" value="Ribosomal_bS16"/>
    <property type="match status" value="1"/>
</dbReference>
<dbReference type="Gene3D" id="3.30.1320.10">
    <property type="match status" value="1"/>
</dbReference>
<dbReference type="PANTHER" id="PTHR12919:SF20">
    <property type="entry name" value="SMALL RIBOSOMAL SUBUNIT PROTEIN BS16M"/>
    <property type="match status" value="1"/>
</dbReference>
<evidence type="ECO:0000256" key="1">
    <source>
        <dbReference type="ARBA" id="ARBA00022980"/>
    </source>
</evidence>
<dbReference type="PROSITE" id="PS00732">
    <property type="entry name" value="RIBOSOMAL_S16"/>
    <property type="match status" value="1"/>
</dbReference>
<dbReference type="AlphaFoldDB" id="A0A832QD52"/>
<dbReference type="PANTHER" id="PTHR12919">
    <property type="entry name" value="30S RIBOSOMAL PROTEIN S16"/>
    <property type="match status" value="1"/>
</dbReference>
<evidence type="ECO:0000256" key="3">
    <source>
        <dbReference type="HAMAP-Rule" id="MF_00385"/>
    </source>
</evidence>
<dbReference type="GO" id="GO:0015935">
    <property type="term" value="C:small ribosomal subunit"/>
    <property type="evidence" value="ECO:0007669"/>
    <property type="project" value="TreeGrafter"/>
</dbReference>
<gene>
    <name evidence="3 4" type="primary">rpsP</name>
    <name evidence="4" type="ORF">GX533_00135</name>
</gene>
<dbReference type="Proteomes" id="UP000576550">
    <property type="component" value="Unassembled WGS sequence"/>
</dbReference>
<reference evidence="4 5" key="1">
    <citation type="journal article" date="2020" name="Biotechnol. Biofuels">
        <title>New insights from the biogas microbiome by comprehensive genome-resolved metagenomics of nearly 1600 species originating from multiple anaerobic digesters.</title>
        <authorList>
            <person name="Campanaro S."/>
            <person name="Treu L."/>
            <person name="Rodriguez-R L.M."/>
            <person name="Kovalovszki A."/>
            <person name="Ziels R.M."/>
            <person name="Maus I."/>
            <person name="Zhu X."/>
            <person name="Kougias P.G."/>
            <person name="Basile A."/>
            <person name="Luo G."/>
            <person name="Schluter A."/>
            <person name="Konstantinidis K.T."/>
            <person name="Angelidaki I."/>
        </authorList>
    </citation>
    <scope>NUCLEOTIDE SEQUENCE [LARGE SCALE GENOMIC DNA]</scope>
    <source>
        <strain evidence="4">AS05jafATM_89</strain>
    </source>
</reference>
<comment type="similarity">
    <text evidence="3">Belongs to the bacterial ribosomal protein bS16 family.</text>
</comment>
<dbReference type="EMBL" id="DUTP01000001">
    <property type="protein sequence ID" value="HHX99085.1"/>
    <property type="molecule type" value="Genomic_DNA"/>
</dbReference>
<dbReference type="InterPro" id="IPR020592">
    <property type="entry name" value="Ribosomal_bS16_CS"/>
</dbReference>
<dbReference type="GO" id="GO:0006412">
    <property type="term" value="P:translation"/>
    <property type="evidence" value="ECO:0007669"/>
    <property type="project" value="UniProtKB-UniRule"/>
</dbReference>
<evidence type="ECO:0000313" key="4">
    <source>
        <dbReference type="EMBL" id="HHX99085.1"/>
    </source>
</evidence>
<evidence type="ECO:0000313" key="5">
    <source>
        <dbReference type="Proteomes" id="UP000576550"/>
    </source>
</evidence>
<keyword evidence="1 3" id="KW-0689">Ribosomal protein</keyword>
<dbReference type="GO" id="GO:0005737">
    <property type="term" value="C:cytoplasm"/>
    <property type="evidence" value="ECO:0007669"/>
    <property type="project" value="UniProtKB-ARBA"/>
</dbReference>
<dbReference type="SUPFAM" id="SSF54565">
    <property type="entry name" value="Ribosomal protein S16"/>
    <property type="match status" value="1"/>
</dbReference>
<sequence>MLKIRLKRVGRKNDPYYRIVVMESSQPRDGRTKDEIGIYNPRLNQFEVDVEKAKTWLENGAQPSDTVAQYFVKAGILKELKRGSTKPSTKKKDKKQEE</sequence>
<dbReference type="NCBIfam" id="TIGR00002">
    <property type="entry name" value="S16"/>
    <property type="match status" value="1"/>
</dbReference>
<evidence type="ECO:0000256" key="2">
    <source>
        <dbReference type="ARBA" id="ARBA00023274"/>
    </source>
</evidence>
<dbReference type="Pfam" id="PF00886">
    <property type="entry name" value="Ribosomal_S16"/>
    <property type="match status" value="1"/>
</dbReference>
<dbReference type="GO" id="GO:0003735">
    <property type="term" value="F:structural constituent of ribosome"/>
    <property type="evidence" value="ECO:0007669"/>
    <property type="project" value="InterPro"/>
</dbReference>
<protein>
    <recommendedName>
        <fullName evidence="3">Small ribosomal subunit protein bS16</fullName>
    </recommendedName>
</protein>
<proteinExistence type="inferred from homology"/>
<dbReference type="InterPro" id="IPR000307">
    <property type="entry name" value="Ribosomal_bS16"/>
</dbReference>
<accession>A0A832QD52</accession>